<feature type="non-terminal residue" evidence="2">
    <location>
        <position position="1"/>
    </location>
</feature>
<feature type="compositionally biased region" description="Basic and acidic residues" evidence="1">
    <location>
        <begin position="8"/>
        <end position="53"/>
    </location>
</feature>
<evidence type="ECO:0000256" key="1">
    <source>
        <dbReference type="SAM" id="MobiDB-lite"/>
    </source>
</evidence>
<keyword evidence="3" id="KW-1185">Reference proteome</keyword>
<evidence type="ECO:0000313" key="2">
    <source>
        <dbReference type="EMBL" id="GMR52267.1"/>
    </source>
</evidence>
<feature type="region of interest" description="Disordered" evidence="1">
    <location>
        <begin position="1"/>
        <end position="95"/>
    </location>
</feature>
<organism evidence="2 3">
    <name type="scientific">Pristionchus mayeri</name>
    <dbReference type="NCBI Taxonomy" id="1317129"/>
    <lineage>
        <taxon>Eukaryota</taxon>
        <taxon>Metazoa</taxon>
        <taxon>Ecdysozoa</taxon>
        <taxon>Nematoda</taxon>
        <taxon>Chromadorea</taxon>
        <taxon>Rhabditida</taxon>
        <taxon>Rhabditina</taxon>
        <taxon>Diplogasteromorpha</taxon>
        <taxon>Diplogasteroidea</taxon>
        <taxon>Neodiplogasteridae</taxon>
        <taxon>Pristionchus</taxon>
    </lineage>
</organism>
<protein>
    <submittedName>
        <fullName evidence="2">Uncharacterized protein</fullName>
    </submittedName>
</protein>
<dbReference type="EMBL" id="BTRK01000005">
    <property type="protein sequence ID" value="GMR52267.1"/>
    <property type="molecule type" value="Genomic_DNA"/>
</dbReference>
<reference evidence="3" key="1">
    <citation type="submission" date="2022-10" db="EMBL/GenBank/DDBJ databases">
        <title>Genome assembly of Pristionchus species.</title>
        <authorList>
            <person name="Yoshida K."/>
            <person name="Sommer R.J."/>
        </authorList>
    </citation>
    <scope>NUCLEOTIDE SEQUENCE [LARGE SCALE GENOMIC DNA]</scope>
    <source>
        <strain evidence="3">RS5460</strain>
    </source>
</reference>
<comment type="caution">
    <text evidence="2">The sequence shown here is derived from an EMBL/GenBank/DDBJ whole genome shotgun (WGS) entry which is preliminary data.</text>
</comment>
<dbReference type="AlphaFoldDB" id="A0AAN5CYB5"/>
<evidence type="ECO:0000313" key="3">
    <source>
        <dbReference type="Proteomes" id="UP001328107"/>
    </source>
</evidence>
<accession>A0AAN5CYB5</accession>
<dbReference type="Proteomes" id="UP001328107">
    <property type="component" value="Unassembled WGS sequence"/>
</dbReference>
<proteinExistence type="predicted"/>
<feature type="compositionally biased region" description="Polar residues" evidence="1">
    <location>
        <begin position="59"/>
        <end position="78"/>
    </location>
</feature>
<gene>
    <name evidence="2" type="ORF">PMAYCL1PPCAC_22462</name>
</gene>
<sequence>ALALKNRNIKDLEAEVNQLREKNEEMTKEQQKNGRNDSREGEDDSASKQEHRGRLLHLHSNQLGDTSDQSADSSTLDQQPRWLSPALLDSPEASTNVSARISLHFECFEDHSQYPARES</sequence>
<name>A0AAN5CYB5_9BILA</name>